<feature type="compositionally biased region" description="Polar residues" evidence="5">
    <location>
        <begin position="117"/>
        <end position="127"/>
    </location>
</feature>
<reference evidence="7 8" key="1">
    <citation type="submission" date="2016-08" db="EMBL/GenBank/DDBJ databases">
        <title>A Parts List for Fungal Cellulosomes Revealed by Comparative Genomics.</title>
        <authorList>
            <consortium name="DOE Joint Genome Institute"/>
            <person name="Haitjema C.H."/>
            <person name="Gilmore S.P."/>
            <person name="Henske J.K."/>
            <person name="Solomon K.V."/>
            <person name="De Groot R."/>
            <person name="Kuo A."/>
            <person name="Mondo S.J."/>
            <person name="Salamov A.A."/>
            <person name="Labutti K."/>
            <person name="Zhao Z."/>
            <person name="Chiniquy J."/>
            <person name="Barry K."/>
            <person name="Brewer H.M."/>
            <person name="Purvine S.O."/>
            <person name="Wright A.T."/>
            <person name="Boxma B."/>
            <person name="Van Alen T."/>
            <person name="Hackstein J.H."/>
            <person name="Baker S.E."/>
            <person name="Grigoriev I.V."/>
            <person name="O'Malley M.A."/>
        </authorList>
    </citation>
    <scope>NUCLEOTIDE SEQUENCE [LARGE SCALE GENOMIC DNA]</scope>
    <source>
        <strain evidence="7 8">G1</strain>
    </source>
</reference>
<feature type="region of interest" description="Disordered" evidence="5">
    <location>
        <begin position="1"/>
        <end position="177"/>
    </location>
</feature>
<feature type="transmembrane region" description="Helical" evidence="6">
    <location>
        <begin position="249"/>
        <end position="272"/>
    </location>
</feature>
<keyword evidence="3 6" id="KW-1133">Transmembrane helix</keyword>
<dbReference type="EMBL" id="MCOG01000017">
    <property type="protein sequence ID" value="ORY78280.1"/>
    <property type="molecule type" value="Genomic_DNA"/>
</dbReference>
<proteinExistence type="predicted"/>
<evidence type="ECO:0000256" key="1">
    <source>
        <dbReference type="ARBA" id="ARBA00004141"/>
    </source>
</evidence>
<evidence type="ECO:0000256" key="4">
    <source>
        <dbReference type="ARBA" id="ARBA00023136"/>
    </source>
</evidence>
<feature type="compositionally biased region" description="Polar residues" evidence="5">
    <location>
        <begin position="20"/>
        <end position="43"/>
    </location>
</feature>
<evidence type="ECO:0000256" key="6">
    <source>
        <dbReference type="SAM" id="Phobius"/>
    </source>
</evidence>
<feature type="compositionally biased region" description="Low complexity" evidence="5">
    <location>
        <begin position="136"/>
        <end position="151"/>
    </location>
</feature>
<keyword evidence="8" id="KW-1185">Reference proteome</keyword>
<dbReference type="InterPro" id="IPR018499">
    <property type="entry name" value="Tetraspanin/Peripherin"/>
</dbReference>
<feature type="transmembrane region" description="Helical" evidence="6">
    <location>
        <begin position="507"/>
        <end position="529"/>
    </location>
</feature>
<name>A0A1Y2F311_9FUNG</name>
<comment type="caution">
    <text evidence="7">The sequence shown here is derived from an EMBL/GenBank/DDBJ whole genome shotgun (WGS) entry which is preliminary data.</text>
</comment>
<gene>
    <name evidence="7" type="ORF">LY90DRAFT_501042</name>
</gene>
<evidence type="ECO:0000313" key="7">
    <source>
        <dbReference type="EMBL" id="ORY78280.1"/>
    </source>
</evidence>
<sequence>MQNPNNPEPEIPQRAKNYPIPTTNGGANVQMFNNRPQGNNGPMFNNKPPIVPQRTNVSVVPNQAQQFQILSQNNQRPPPPVTRQTSSSTPANVSQVPRQASTGTRTDLPPPPPIPPQYSNHTPSPANNGGAYPSRNNTSSSSNVQVNMSQNIQHRRANSQRDYPSKPEAPKKSNISIYRSASQLRTKFVDMVKTVPSLGRNFSTKRRQEKVRRLSKFGGMNVHTAYRNSLMVKPKFENELLLKPQNPNFIISIGIIVMIAAVSLSIALIALVNGGLSEVKIHDISSEDAYGFIFFSMFMILIATTGCISYYKKWTPLLITYAVFIIFGFIVQLIIISLFLNIYFHPVVQMRNKWVDVLTIDEKSTIQEDYQCCGFLSVIDHGETSSMCFPDTGSTTLPVKSGKALMNTLNYLDLPLRKRQDPGAAADNAGAAANDGGAANGGAAANGGGAANKTNAPGAGALSTDDTQKIQDLKQFYKLKDPNSYTNEDIKEEGCANVIVNAVKTGLLQYILIEVLMAFSFVAAFYFAYIHFREQLDLENEIDSARATFG</sequence>
<dbReference type="Proteomes" id="UP000193920">
    <property type="component" value="Unassembled WGS sequence"/>
</dbReference>
<feature type="transmembrane region" description="Helical" evidence="6">
    <location>
        <begin position="292"/>
        <end position="311"/>
    </location>
</feature>
<comment type="subcellular location">
    <subcellularLocation>
        <location evidence="1">Membrane</location>
        <topology evidence="1">Multi-pass membrane protein</topology>
    </subcellularLocation>
</comment>
<feature type="compositionally biased region" description="Pro residues" evidence="5">
    <location>
        <begin position="1"/>
        <end position="10"/>
    </location>
</feature>
<evidence type="ECO:0000256" key="3">
    <source>
        <dbReference type="ARBA" id="ARBA00022989"/>
    </source>
</evidence>
<keyword evidence="2 6" id="KW-0812">Transmembrane</keyword>
<feature type="compositionally biased region" description="Polar residues" evidence="5">
    <location>
        <begin position="53"/>
        <end position="75"/>
    </location>
</feature>
<accession>A0A1Y2F311</accession>
<dbReference type="GO" id="GO:0016020">
    <property type="term" value="C:membrane"/>
    <property type="evidence" value="ECO:0007669"/>
    <property type="project" value="UniProtKB-SubCell"/>
</dbReference>
<feature type="transmembrane region" description="Helical" evidence="6">
    <location>
        <begin position="317"/>
        <end position="344"/>
    </location>
</feature>
<protein>
    <submittedName>
        <fullName evidence="7">Uncharacterized protein</fullName>
    </submittedName>
</protein>
<feature type="compositionally biased region" description="Polar residues" evidence="5">
    <location>
        <begin position="82"/>
        <end position="105"/>
    </location>
</feature>
<organism evidence="7 8">
    <name type="scientific">Neocallimastix californiae</name>
    <dbReference type="NCBI Taxonomy" id="1754190"/>
    <lineage>
        <taxon>Eukaryota</taxon>
        <taxon>Fungi</taxon>
        <taxon>Fungi incertae sedis</taxon>
        <taxon>Chytridiomycota</taxon>
        <taxon>Chytridiomycota incertae sedis</taxon>
        <taxon>Neocallimastigomycetes</taxon>
        <taxon>Neocallimastigales</taxon>
        <taxon>Neocallimastigaceae</taxon>
        <taxon>Neocallimastix</taxon>
    </lineage>
</organism>
<evidence type="ECO:0000256" key="5">
    <source>
        <dbReference type="SAM" id="MobiDB-lite"/>
    </source>
</evidence>
<dbReference type="AlphaFoldDB" id="A0A1Y2F311"/>
<dbReference type="STRING" id="1754190.A0A1Y2F311"/>
<dbReference type="Pfam" id="PF00335">
    <property type="entry name" value="Tetraspanin"/>
    <property type="match status" value="1"/>
</dbReference>
<keyword evidence="4 6" id="KW-0472">Membrane</keyword>
<evidence type="ECO:0000256" key="2">
    <source>
        <dbReference type="ARBA" id="ARBA00022692"/>
    </source>
</evidence>
<evidence type="ECO:0000313" key="8">
    <source>
        <dbReference type="Proteomes" id="UP000193920"/>
    </source>
</evidence>